<sequence length="86" mass="9535">MSTHQHRHPKPHADRDEFITIIGQDADEVSRVYAKDGLAAKGFSILHRMGRHSFRLPEGSPLAAHIGEEAGMRPMVAATYMRRAGS</sequence>
<dbReference type="Proteomes" id="UP001143330">
    <property type="component" value="Unassembled WGS sequence"/>
</dbReference>
<name>A0A9W6JWT6_9HYPH</name>
<evidence type="ECO:0000313" key="1">
    <source>
        <dbReference type="EMBL" id="GLK83744.1"/>
    </source>
</evidence>
<accession>A0A9W6JWT6</accession>
<keyword evidence="2" id="KW-1185">Reference proteome</keyword>
<reference evidence="1" key="2">
    <citation type="submission" date="2023-01" db="EMBL/GenBank/DDBJ databases">
        <authorList>
            <person name="Sun Q."/>
            <person name="Evtushenko L."/>
        </authorList>
    </citation>
    <scope>NUCLEOTIDE SEQUENCE</scope>
    <source>
        <strain evidence="1">VKM B-2789</strain>
    </source>
</reference>
<evidence type="ECO:0000313" key="2">
    <source>
        <dbReference type="Proteomes" id="UP001143330"/>
    </source>
</evidence>
<protein>
    <submittedName>
        <fullName evidence="1">Uncharacterized protein</fullName>
    </submittedName>
</protein>
<reference evidence="1" key="1">
    <citation type="journal article" date="2014" name="Int. J. Syst. Evol. Microbiol.">
        <title>Complete genome sequence of Corynebacterium casei LMG S-19264T (=DSM 44701T), isolated from a smear-ripened cheese.</title>
        <authorList>
            <consortium name="US DOE Joint Genome Institute (JGI-PGF)"/>
            <person name="Walter F."/>
            <person name="Albersmeier A."/>
            <person name="Kalinowski J."/>
            <person name="Ruckert C."/>
        </authorList>
    </citation>
    <scope>NUCLEOTIDE SEQUENCE</scope>
    <source>
        <strain evidence="1">VKM B-2789</strain>
    </source>
</reference>
<dbReference type="RefSeq" id="WP_213364366.1">
    <property type="nucleotide sequence ID" value="NZ_BSFM01000010.1"/>
</dbReference>
<comment type="caution">
    <text evidence="1">The sequence shown here is derived from an EMBL/GenBank/DDBJ whole genome shotgun (WGS) entry which is preliminary data.</text>
</comment>
<proteinExistence type="predicted"/>
<gene>
    <name evidence="1" type="ORF">GCM10017653_18130</name>
</gene>
<dbReference type="EMBL" id="BSFM01000010">
    <property type="protein sequence ID" value="GLK83744.1"/>
    <property type="molecule type" value="Genomic_DNA"/>
</dbReference>
<dbReference type="AlphaFoldDB" id="A0A9W6JWT6"/>
<organism evidence="1 2">
    <name type="scientific">Ancylobacter defluvii</name>
    <dbReference type="NCBI Taxonomy" id="1282440"/>
    <lineage>
        <taxon>Bacteria</taxon>
        <taxon>Pseudomonadati</taxon>
        <taxon>Pseudomonadota</taxon>
        <taxon>Alphaproteobacteria</taxon>
        <taxon>Hyphomicrobiales</taxon>
        <taxon>Xanthobacteraceae</taxon>
        <taxon>Ancylobacter</taxon>
    </lineage>
</organism>